<protein>
    <submittedName>
        <fullName evidence="1">Uncharacterized protein</fullName>
    </submittedName>
</protein>
<comment type="caution">
    <text evidence="1">The sequence shown here is derived from an EMBL/GenBank/DDBJ whole genome shotgun (WGS) entry which is preliminary data.</text>
</comment>
<sequence length="59" mass="6572">MFDFLPRIPFVVALDACVDGGLPQAELVQAFDRAFGTEFMVRCDGVRSPIVDDRAFHVL</sequence>
<proteinExistence type="predicted"/>
<dbReference type="RefSeq" id="WP_254297365.1">
    <property type="nucleotide sequence ID" value="NZ_JAMLDX010000035.1"/>
</dbReference>
<keyword evidence="2" id="KW-1185">Reference proteome</keyword>
<gene>
    <name evidence="1" type="ORF">M9978_22550</name>
</gene>
<dbReference type="Proteomes" id="UP001139451">
    <property type="component" value="Unassembled WGS sequence"/>
</dbReference>
<evidence type="ECO:0000313" key="1">
    <source>
        <dbReference type="EMBL" id="MCP3733188.1"/>
    </source>
</evidence>
<reference evidence="1" key="1">
    <citation type="submission" date="2022-05" db="EMBL/GenBank/DDBJ databases">
        <title>Sphingomonas sp. strain MG17 Genome sequencing and assembly.</title>
        <authorList>
            <person name="Kim I."/>
        </authorList>
    </citation>
    <scope>NUCLEOTIDE SEQUENCE</scope>
    <source>
        <strain evidence="1">MG17</strain>
    </source>
</reference>
<evidence type="ECO:0000313" key="2">
    <source>
        <dbReference type="Proteomes" id="UP001139451"/>
    </source>
</evidence>
<organism evidence="1 2">
    <name type="scientific">Sphingomonas tagetis</name>
    <dbReference type="NCBI Taxonomy" id="2949092"/>
    <lineage>
        <taxon>Bacteria</taxon>
        <taxon>Pseudomonadati</taxon>
        <taxon>Pseudomonadota</taxon>
        <taxon>Alphaproteobacteria</taxon>
        <taxon>Sphingomonadales</taxon>
        <taxon>Sphingomonadaceae</taxon>
        <taxon>Sphingomonas</taxon>
    </lineage>
</organism>
<accession>A0A9X2HTG6</accession>
<dbReference type="AlphaFoldDB" id="A0A9X2HTG6"/>
<dbReference type="EMBL" id="JAMLDX010000035">
    <property type="protein sequence ID" value="MCP3733188.1"/>
    <property type="molecule type" value="Genomic_DNA"/>
</dbReference>
<name>A0A9X2HTG6_9SPHN</name>